<keyword evidence="7" id="KW-0256">Endoplasmic reticulum</keyword>
<dbReference type="RefSeq" id="XP_022650414.1">
    <property type="nucleotide sequence ID" value="XM_022794679.1"/>
</dbReference>
<dbReference type="KEGG" id="vde:111245829"/>
<keyword evidence="13" id="KW-0175">Coiled coil</keyword>
<evidence type="ECO:0000313" key="18">
    <source>
        <dbReference type="Proteomes" id="UP000594260"/>
    </source>
</evidence>
<dbReference type="InterPro" id="IPR045054">
    <property type="entry name" value="P4HA-like"/>
</dbReference>
<keyword evidence="9" id="KW-0223">Dioxygenase</keyword>
<dbReference type="Gene3D" id="1.25.40.10">
    <property type="entry name" value="Tetratricopeptide repeat domain"/>
    <property type="match status" value="1"/>
</dbReference>
<dbReference type="EnsemblMetazoa" id="XM_022794677">
    <property type="protein sequence ID" value="XP_022650412"/>
    <property type="gene ID" value="LOC111245829"/>
</dbReference>
<evidence type="ECO:0000256" key="4">
    <source>
        <dbReference type="ARBA" id="ARBA00006511"/>
    </source>
</evidence>
<evidence type="ECO:0000256" key="9">
    <source>
        <dbReference type="ARBA" id="ARBA00022964"/>
    </source>
</evidence>
<dbReference type="InterPro" id="IPR006620">
    <property type="entry name" value="Pro_4_hyd_alph"/>
</dbReference>
<dbReference type="FunFam" id="1.25.40.10:FF:000006">
    <property type="entry name" value="Prolyl 4-hydroxylase subunit alpha 2"/>
    <property type="match status" value="1"/>
</dbReference>
<keyword evidence="8" id="KW-0847">Vitamin C</keyword>
<keyword evidence="12" id="KW-0325">Glycoprotein</keyword>
<evidence type="ECO:0000256" key="8">
    <source>
        <dbReference type="ARBA" id="ARBA00022896"/>
    </source>
</evidence>
<dbReference type="InterPro" id="IPR011990">
    <property type="entry name" value="TPR-like_helical_dom_sf"/>
</dbReference>
<dbReference type="GO" id="GO:0005788">
    <property type="term" value="C:endoplasmic reticulum lumen"/>
    <property type="evidence" value="ECO:0007669"/>
    <property type="project" value="UniProtKB-SubCell"/>
</dbReference>
<keyword evidence="6" id="KW-0479">Metal-binding</keyword>
<dbReference type="GO" id="GO:0031418">
    <property type="term" value="F:L-ascorbic acid binding"/>
    <property type="evidence" value="ECO:0007669"/>
    <property type="project" value="UniProtKB-KW"/>
</dbReference>
<dbReference type="SUPFAM" id="SSF48452">
    <property type="entry name" value="TPR-like"/>
    <property type="match status" value="1"/>
</dbReference>
<dbReference type="EnsemblMetazoa" id="XM_022794678">
    <property type="protein sequence ID" value="XP_022650413"/>
    <property type="gene ID" value="LOC111245829"/>
</dbReference>
<dbReference type="InterPro" id="IPR005123">
    <property type="entry name" value="Oxoglu/Fe-dep_dioxygenase_dom"/>
</dbReference>
<dbReference type="InParanoid" id="A0A7M7JE89"/>
<evidence type="ECO:0000256" key="5">
    <source>
        <dbReference type="ARBA" id="ARBA00012269"/>
    </source>
</evidence>
<evidence type="ECO:0000313" key="17">
    <source>
        <dbReference type="EnsemblMetazoa" id="XP_022650415"/>
    </source>
</evidence>
<dbReference type="PANTHER" id="PTHR10869:SF244">
    <property type="entry name" value="PROLYL 4-HYDROXYLASE SUBUNIT ALPHA-2"/>
    <property type="match status" value="1"/>
</dbReference>
<evidence type="ECO:0000256" key="1">
    <source>
        <dbReference type="ARBA" id="ARBA00001961"/>
    </source>
</evidence>
<dbReference type="PANTHER" id="PTHR10869">
    <property type="entry name" value="PROLYL 4-HYDROXYLASE ALPHA SUBUNIT"/>
    <property type="match status" value="1"/>
</dbReference>
<dbReference type="Proteomes" id="UP000594260">
    <property type="component" value="Unplaced"/>
</dbReference>
<dbReference type="RefSeq" id="XP_022650412.1">
    <property type="nucleotide sequence ID" value="XM_022794677.1"/>
</dbReference>
<comment type="cofactor">
    <cofactor evidence="1">
        <name>L-ascorbate</name>
        <dbReference type="ChEBI" id="CHEBI:38290"/>
    </cofactor>
</comment>
<protein>
    <recommendedName>
        <fullName evidence="5">procollagen-proline 4-dioxygenase</fullName>
        <ecNumber evidence="5">1.14.11.2</ecNumber>
    </recommendedName>
</protein>
<evidence type="ECO:0000256" key="2">
    <source>
        <dbReference type="ARBA" id="ARBA00002035"/>
    </source>
</evidence>
<dbReference type="InterPro" id="IPR013547">
    <property type="entry name" value="P4H_N"/>
</dbReference>
<evidence type="ECO:0000256" key="6">
    <source>
        <dbReference type="ARBA" id="ARBA00022723"/>
    </source>
</evidence>
<dbReference type="AlphaFoldDB" id="A0A7M7JE89"/>
<dbReference type="OMA" id="NLTQYRN"/>
<feature type="signal peptide" evidence="15">
    <location>
        <begin position="1"/>
        <end position="18"/>
    </location>
</feature>
<feature type="region of interest" description="Disordered" evidence="14">
    <location>
        <begin position="258"/>
        <end position="281"/>
    </location>
</feature>
<dbReference type="Pfam" id="PF08336">
    <property type="entry name" value="P4Ha_N"/>
    <property type="match status" value="1"/>
</dbReference>
<dbReference type="RefSeq" id="XP_022650415.1">
    <property type="nucleotide sequence ID" value="XM_022794680.1"/>
</dbReference>
<keyword evidence="18" id="KW-1185">Reference proteome</keyword>
<evidence type="ECO:0000259" key="16">
    <source>
        <dbReference type="PROSITE" id="PS51471"/>
    </source>
</evidence>
<dbReference type="InterPro" id="IPR059068">
    <property type="entry name" value="TPR_P4H"/>
</dbReference>
<evidence type="ECO:0000256" key="3">
    <source>
        <dbReference type="ARBA" id="ARBA00004319"/>
    </source>
</evidence>
<dbReference type="GeneID" id="111245829"/>
<evidence type="ECO:0000256" key="15">
    <source>
        <dbReference type="SAM" id="SignalP"/>
    </source>
</evidence>
<dbReference type="FunCoup" id="A0A7M7JE89">
    <property type="interactions" value="293"/>
</dbReference>
<dbReference type="GO" id="GO:0004656">
    <property type="term" value="F:procollagen-proline 4-dioxygenase activity"/>
    <property type="evidence" value="ECO:0007669"/>
    <property type="project" value="UniProtKB-EC"/>
</dbReference>
<dbReference type="OrthoDB" id="420380at2759"/>
<evidence type="ECO:0000256" key="11">
    <source>
        <dbReference type="ARBA" id="ARBA00023004"/>
    </source>
</evidence>
<evidence type="ECO:0000256" key="10">
    <source>
        <dbReference type="ARBA" id="ARBA00023002"/>
    </source>
</evidence>
<name>A0A7M7JE89_VARDE</name>
<keyword evidence="15" id="KW-0732">Signal</keyword>
<dbReference type="GO" id="GO:0005506">
    <property type="term" value="F:iron ion binding"/>
    <property type="evidence" value="ECO:0007669"/>
    <property type="project" value="InterPro"/>
</dbReference>
<evidence type="ECO:0000256" key="14">
    <source>
        <dbReference type="SAM" id="MobiDB-lite"/>
    </source>
</evidence>
<keyword evidence="11" id="KW-0408">Iron</keyword>
<sequence>MQFTVIVCLALWATANRAELFTATTDLEKLLVTERETILALQKYIKAEHLRLEKVQRLKADLERLWKLAEKDASFVYNPVNAFLLVKKLTADFGEAKSLIFNPRSNEVITNLTAELIFPDTEDLDGAAAALLRLQDTYALDTSRMANGLIAPGANESPRLSADDCFELGRQSYVKEDFYHTVLWMQEALERLNTTSQESEDAVKADILDYLAYATYRLGNVRHAIALTDELLRLQPNHSRANRNKNYYLNQLKEDEGLGRGDTRKSPVDSHIKRQGGLNEERRTYEQLCRGEPMPQLFQPRHRRNRLRCRYFDNGHPYMRLQPAKLEVVHERPYIAIFHDVMSEDEIRIVTELSDPKLRRATVQNALSGELEFANYRISKSAWLKNTDHDVVNRLSLRFEYLTGLTHETAEELQVVNYGIGGHYEPHFDFARREETDAFKSLGTGNRIATWINYMSEVKAGGATVFPNLGLTLWPKKGSAAFWWNLHRSGEGDVLTRHAGCPVLAGSKWVSNKWFHERGQEFRRPCGLKPTDY</sequence>
<dbReference type="Pfam" id="PF13640">
    <property type="entry name" value="2OG-FeII_Oxy_3"/>
    <property type="match status" value="1"/>
</dbReference>
<comment type="function">
    <text evidence="2">Catalyzes the post-translational formation of 4-hydroxyproline in -Xaa-Pro-Gly- sequences in collagens and other proteins.</text>
</comment>
<evidence type="ECO:0000256" key="13">
    <source>
        <dbReference type="SAM" id="Coils"/>
    </source>
</evidence>
<comment type="subcellular location">
    <subcellularLocation>
        <location evidence="3">Endoplasmic reticulum lumen</location>
    </subcellularLocation>
</comment>
<dbReference type="EC" id="1.14.11.2" evidence="5"/>
<dbReference type="SMART" id="SM00702">
    <property type="entry name" value="P4Hc"/>
    <property type="match status" value="1"/>
</dbReference>
<evidence type="ECO:0000256" key="12">
    <source>
        <dbReference type="ARBA" id="ARBA00023180"/>
    </source>
</evidence>
<dbReference type="RefSeq" id="XP_022650413.1">
    <property type="nucleotide sequence ID" value="XM_022794678.1"/>
</dbReference>
<dbReference type="EnsemblMetazoa" id="XM_022794680">
    <property type="protein sequence ID" value="XP_022650415"/>
    <property type="gene ID" value="LOC111245829"/>
</dbReference>
<accession>A0A7M7JE89</accession>
<dbReference type="FunFam" id="2.60.120.620:FF:000001">
    <property type="entry name" value="Prolyl 4-hydroxylase subunit alpha 2"/>
    <property type="match status" value="1"/>
</dbReference>
<evidence type="ECO:0000256" key="7">
    <source>
        <dbReference type="ARBA" id="ARBA00022824"/>
    </source>
</evidence>
<feature type="domain" description="Fe2OG dioxygenase" evidence="16">
    <location>
        <begin position="409"/>
        <end position="517"/>
    </location>
</feature>
<proteinExistence type="inferred from homology"/>
<dbReference type="PROSITE" id="PS51471">
    <property type="entry name" value="FE2OG_OXY"/>
    <property type="match status" value="1"/>
</dbReference>
<dbReference type="Gene3D" id="6.10.140.1460">
    <property type="match status" value="1"/>
</dbReference>
<keyword evidence="10" id="KW-0560">Oxidoreductase</keyword>
<dbReference type="CTD" id="43620"/>
<dbReference type="EnsemblMetazoa" id="XM_022794679">
    <property type="protein sequence ID" value="XP_022650414"/>
    <property type="gene ID" value="LOC111245829"/>
</dbReference>
<organism evidence="17 18">
    <name type="scientific">Varroa destructor</name>
    <name type="common">Honeybee mite</name>
    <dbReference type="NCBI Taxonomy" id="109461"/>
    <lineage>
        <taxon>Eukaryota</taxon>
        <taxon>Metazoa</taxon>
        <taxon>Ecdysozoa</taxon>
        <taxon>Arthropoda</taxon>
        <taxon>Chelicerata</taxon>
        <taxon>Arachnida</taxon>
        <taxon>Acari</taxon>
        <taxon>Parasitiformes</taxon>
        <taxon>Mesostigmata</taxon>
        <taxon>Gamasina</taxon>
        <taxon>Dermanyssoidea</taxon>
        <taxon>Varroidae</taxon>
        <taxon>Varroa</taxon>
    </lineage>
</organism>
<feature type="chain" id="PRO_5033596985" description="procollagen-proline 4-dioxygenase" evidence="15">
    <location>
        <begin position="19"/>
        <end position="533"/>
    </location>
</feature>
<dbReference type="InterPro" id="IPR044862">
    <property type="entry name" value="Pro_4_hyd_alph_FE2OG_OXY"/>
</dbReference>
<dbReference type="Gene3D" id="2.60.120.620">
    <property type="entry name" value="q2cbj1_9rhob like domain"/>
    <property type="match status" value="1"/>
</dbReference>
<dbReference type="Pfam" id="PF23558">
    <property type="entry name" value="TPR_P4H"/>
    <property type="match status" value="1"/>
</dbReference>
<comment type="similarity">
    <text evidence="4">Belongs to the P4HA family.</text>
</comment>
<feature type="compositionally biased region" description="Basic and acidic residues" evidence="14">
    <location>
        <begin position="258"/>
        <end position="272"/>
    </location>
</feature>
<reference evidence="17" key="1">
    <citation type="submission" date="2021-01" db="UniProtKB">
        <authorList>
            <consortium name="EnsemblMetazoa"/>
        </authorList>
    </citation>
    <scope>IDENTIFICATION</scope>
</reference>
<feature type="coiled-coil region" evidence="13">
    <location>
        <begin position="45"/>
        <end position="72"/>
    </location>
</feature>